<accession>A0A6V8JXN5</accession>
<dbReference type="CDD" id="cd16917">
    <property type="entry name" value="HATPase_UhpB-NarQ-NarX-like"/>
    <property type="match status" value="1"/>
</dbReference>
<feature type="transmembrane region" description="Helical" evidence="9">
    <location>
        <begin position="12"/>
        <end position="29"/>
    </location>
</feature>
<evidence type="ECO:0000256" key="3">
    <source>
        <dbReference type="ARBA" id="ARBA00022553"/>
    </source>
</evidence>
<keyword evidence="5" id="KW-0547">Nucleotide-binding</keyword>
<feature type="transmembrane region" description="Helical" evidence="9">
    <location>
        <begin position="228"/>
        <end position="248"/>
    </location>
</feature>
<feature type="domain" description="Histidine kinase/HSP90-like ATPase" evidence="10">
    <location>
        <begin position="491"/>
        <end position="576"/>
    </location>
</feature>
<dbReference type="AlphaFoldDB" id="A0A6V8JXN5"/>
<feature type="transmembrane region" description="Helical" evidence="9">
    <location>
        <begin position="35"/>
        <end position="55"/>
    </location>
</feature>
<evidence type="ECO:0000256" key="4">
    <source>
        <dbReference type="ARBA" id="ARBA00022679"/>
    </source>
</evidence>
<reference evidence="12 13" key="2">
    <citation type="submission" date="2020-03" db="EMBL/GenBank/DDBJ databases">
        <authorList>
            <person name="Ichikawa N."/>
            <person name="Kimura A."/>
            <person name="Kitahashi Y."/>
            <person name="Uohara A."/>
        </authorList>
    </citation>
    <scope>NUCLEOTIDE SEQUENCE [LARGE SCALE GENOMIC DNA]</scope>
    <source>
        <strain evidence="12 13">NBRC 108639</strain>
    </source>
</reference>
<evidence type="ECO:0000259" key="10">
    <source>
        <dbReference type="Pfam" id="PF02518"/>
    </source>
</evidence>
<dbReference type="Proteomes" id="UP000482800">
    <property type="component" value="Unassembled WGS sequence"/>
</dbReference>
<keyword evidence="9" id="KW-0812">Transmembrane</keyword>
<dbReference type="Pfam" id="PF02518">
    <property type="entry name" value="HATPase_c"/>
    <property type="match status" value="1"/>
</dbReference>
<evidence type="ECO:0000256" key="9">
    <source>
        <dbReference type="SAM" id="Phobius"/>
    </source>
</evidence>
<keyword evidence="9" id="KW-1133">Transmembrane helix</keyword>
<dbReference type="InterPro" id="IPR050482">
    <property type="entry name" value="Sensor_HK_TwoCompSys"/>
</dbReference>
<evidence type="ECO:0000256" key="2">
    <source>
        <dbReference type="ARBA" id="ARBA00012438"/>
    </source>
</evidence>
<gene>
    <name evidence="12" type="ORF">Phou_017030</name>
</gene>
<organism evidence="12 13">
    <name type="scientific">Phytohabitans houttuyneae</name>
    <dbReference type="NCBI Taxonomy" id="1076126"/>
    <lineage>
        <taxon>Bacteria</taxon>
        <taxon>Bacillati</taxon>
        <taxon>Actinomycetota</taxon>
        <taxon>Actinomycetes</taxon>
        <taxon>Micromonosporales</taxon>
        <taxon>Micromonosporaceae</taxon>
    </lineage>
</organism>
<keyword evidence="8" id="KW-0902">Two-component regulatory system</keyword>
<keyword evidence="4" id="KW-0808">Transferase</keyword>
<evidence type="ECO:0000259" key="11">
    <source>
        <dbReference type="Pfam" id="PF07730"/>
    </source>
</evidence>
<feature type="transmembrane region" description="Helical" evidence="9">
    <location>
        <begin position="67"/>
        <end position="85"/>
    </location>
</feature>
<dbReference type="GO" id="GO:0005524">
    <property type="term" value="F:ATP binding"/>
    <property type="evidence" value="ECO:0007669"/>
    <property type="project" value="UniProtKB-KW"/>
</dbReference>
<dbReference type="GO" id="GO:0016020">
    <property type="term" value="C:membrane"/>
    <property type="evidence" value="ECO:0007669"/>
    <property type="project" value="InterPro"/>
</dbReference>
<dbReference type="EMBL" id="BLPF01000001">
    <property type="protein sequence ID" value="GFJ77523.1"/>
    <property type="molecule type" value="Genomic_DNA"/>
</dbReference>
<feature type="domain" description="Signal transduction histidine kinase subgroup 3 dimerisation and phosphoacceptor" evidence="11">
    <location>
        <begin position="386"/>
        <end position="455"/>
    </location>
</feature>
<keyword evidence="6" id="KW-0418">Kinase</keyword>
<proteinExistence type="predicted"/>
<reference evidence="12 13" key="1">
    <citation type="submission" date="2020-03" db="EMBL/GenBank/DDBJ databases">
        <title>Whole genome shotgun sequence of Phytohabitans houttuyneae NBRC 108639.</title>
        <authorList>
            <person name="Komaki H."/>
            <person name="Tamura T."/>
        </authorList>
    </citation>
    <scope>NUCLEOTIDE SEQUENCE [LARGE SCALE GENOMIC DNA]</scope>
    <source>
        <strain evidence="12 13">NBRC 108639</strain>
    </source>
</reference>
<dbReference type="InterPro" id="IPR003594">
    <property type="entry name" value="HATPase_dom"/>
</dbReference>
<evidence type="ECO:0000256" key="8">
    <source>
        <dbReference type="ARBA" id="ARBA00023012"/>
    </source>
</evidence>
<dbReference type="SUPFAM" id="SSF55874">
    <property type="entry name" value="ATPase domain of HSP90 chaperone/DNA topoisomerase II/histidine kinase"/>
    <property type="match status" value="1"/>
</dbReference>
<comment type="caution">
    <text evidence="12">The sequence shown here is derived from an EMBL/GenBank/DDBJ whole genome shotgun (WGS) entry which is preliminary data.</text>
</comment>
<sequence length="593" mass="64191">MGFRIDASRSWMTPVVVALAVAGVALSWPGSTKPWWVTAPLSTWGLLVALLGATMTRDAPARTRGRLVMLVGLTYYVSVLAPLHVPMLFPLVFATSYVWVALLGHLALVWARPFLGHRTAWALIVTAYLGAIGTQIGRLVLDGDLVPRRPWWDERADRSGTSAEALGTATLAIMIAAMFAIVLIRWLQSRQAHRSVTLPTWAFVVVAAVCGFVVTVSSWSPLPREARLALTAATLNLVQLGLLAIPVLRQRLGWQMMRRLLPAPDPNLPASPGGVGDAPAAAGMFGLETALRYALHDPGLRLYPTDGPGIPPPQVGRVDWPIRWQGRTVAVLRCDEVWRRSTVEIEAILAMVGAAFEALRLQTLALQQAEEIASSRQRLVTTALGERRRIEQDLHDGAQQMLFSVLTLIDDAEHHLLEQHDTDAAGASLRRAHDRLSAAIAELRRLTRGLYPATLANNGLAAALEELRDTSPLPMTLNVADHEWDPAVEATVYFTVAECLTNAVKHSRATAVAVCVREGNGQAYVQIRDNGTGGARVEPAGGLQHLQDRVAGLGGTFTAADGPNGGSTVTASLPLHRPEIRPNVFAHFKERTS</sequence>
<evidence type="ECO:0000313" key="13">
    <source>
        <dbReference type="Proteomes" id="UP000482800"/>
    </source>
</evidence>
<dbReference type="GO" id="GO:0000155">
    <property type="term" value="F:phosphorelay sensor kinase activity"/>
    <property type="evidence" value="ECO:0007669"/>
    <property type="project" value="InterPro"/>
</dbReference>
<dbReference type="Pfam" id="PF07730">
    <property type="entry name" value="HisKA_3"/>
    <property type="match status" value="1"/>
</dbReference>
<keyword evidence="7" id="KW-0067">ATP-binding</keyword>
<protein>
    <recommendedName>
        <fullName evidence="2">histidine kinase</fullName>
        <ecNumber evidence="2">2.7.13.3</ecNumber>
    </recommendedName>
</protein>
<keyword evidence="3" id="KW-0597">Phosphoprotein</keyword>
<dbReference type="EC" id="2.7.13.3" evidence="2"/>
<evidence type="ECO:0000256" key="1">
    <source>
        <dbReference type="ARBA" id="ARBA00000085"/>
    </source>
</evidence>
<dbReference type="PANTHER" id="PTHR24421:SF10">
    <property type="entry name" value="NITRATE_NITRITE SENSOR PROTEIN NARQ"/>
    <property type="match status" value="1"/>
</dbReference>
<feature type="transmembrane region" description="Helical" evidence="9">
    <location>
        <begin position="196"/>
        <end position="216"/>
    </location>
</feature>
<evidence type="ECO:0000256" key="7">
    <source>
        <dbReference type="ARBA" id="ARBA00022840"/>
    </source>
</evidence>
<dbReference type="Gene3D" id="1.20.5.1930">
    <property type="match status" value="1"/>
</dbReference>
<dbReference type="InterPro" id="IPR036890">
    <property type="entry name" value="HATPase_C_sf"/>
</dbReference>
<name>A0A6V8JXN5_9ACTN</name>
<evidence type="ECO:0000256" key="5">
    <source>
        <dbReference type="ARBA" id="ARBA00022741"/>
    </source>
</evidence>
<evidence type="ECO:0000313" key="12">
    <source>
        <dbReference type="EMBL" id="GFJ77523.1"/>
    </source>
</evidence>
<dbReference type="PANTHER" id="PTHR24421">
    <property type="entry name" value="NITRATE/NITRITE SENSOR PROTEIN NARX-RELATED"/>
    <property type="match status" value="1"/>
</dbReference>
<feature type="transmembrane region" description="Helical" evidence="9">
    <location>
        <begin position="161"/>
        <end position="184"/>
    </location>
</feature>
<feature type="transmembrane region" description="Helical" evidence="9">
    <location>
        <begin position="120"/>
        <end position="141"/>
    </location>
</feature>
<evidence type="ECO:0000256" key="6">
    <source>
        <dbReference type="ARBA" id="ARBA00022777"/>
    </source>
</evidence>
<comment type="catalytic activity">
    <reaction evidence="1">
        <text>ATP + protein L-histidine = ADP + protein N-phospho-L-histidine.</text>
        <dbReference type="EC" id="2.7.13.3"/>
    </reaction>
</comment>
<keyword evidence="9" id="KW-0472">Membrane</keyword>
<feature type="transmembrane region" description="Helical" evidence="9">
    <location>
        <begin position="91"/>
        <end position="111"/>
    </location>
</feature>
<keyword evidence="13" id="KW-1185">Reference proteome</keyword>
<dbReference type="InterPro" id="IPR011712">
    <property type="entry name" value="Sig_transdc_His_kin_sub3_dim/P"/>
</dbReference>
<dbReference type="Gene3D" id="3.30.565.10">
    <property type="entry name" value="Histidine kinase-like ATPase, C-terminal domain"/>
    <property type="match status" value="1"/>
</dbReference>
<dbReference type="GO" id="GO:0046983">
    <property type="term" value="F:protein dimerization activity"/>
    <property type="evidence" value="ECO:0007669"/>
    <property type="project" value="InterPro"/>
</dbReference>